<keyword evidence="1" id="KW-1133">Transmembrane helix</keyword>
<keyword evidence="1" id="KW-0472">Membrane</keyword>
<gene>
    <name evidence="2" type="ORF">HDE68_001430</name>
</gene>
<keyword evidence="1" id="KW-0812">Transmembrane</keyword>
<accession>A0A7W9DXV5</accession>
<protein>
    <submittedName>
        <fullName evidence="2">Putative membrane protein YgcG</fullName>
    </submittedName>
</protein>
<feature type="transmembrane region" description="Helical" evidence="1">
    <location>
        <begin position="193"/>
        <end position="211"/>
    </location>
</feature>
<feature type="transmembrane region" description="Helical" evidence="1">
    <location>
        <begin position="168"/>
        <end position="187"/>
    </location>
</feature>
<dbReference type="Proteomes" id="UP000537204">
    <property type="component" value="Unassembled WGS sequence"/>
</dbReference>
<feature type="transmembrane region" description="Helical" evidence="1">
    <location>
        <begin position="113"/>
        <end position="131"/>
    </location>
</feature>
<sequence length="397" mass="44191">MIIYNKTWLRNLLIQDQINVPLATGDLSKEEFKNIEKAYPVGFYSPNIFVRTGLFILTCVIALFGGCLLSYMFWDSGIVDSGGWIFFLGLISYTALELVVKNKNHFRSGTDDALIWISGGLFSVAFTWITVKYNWYHHNYTDMLPPAPIVSFVLILSLYLTLRFADSLMALFCFLSTLVLAVVLAVFNLSFGIAIIPFLVIVLSAIVYYFSLSKSGSPKFINYLHCLLMLQAGSLLMLYLAGNYYVVEHLGNKLYGYTSIGPYKVPYPVFFWPWTILVPFIYVGFGLYKKNVILLRTGLVLIAIAAVTFKNYYHVLPIESTLVLFGLIILGGSYWAIKYLKTPKYGFTSEGLQEDTIAGGINVESLIIASTQLDTPQGTADRFGGGDFGGGGSSSSF</sequence>
<name>A0A7W9DXV5_9SPHI</name>
<organism evidence="2 3">
    <name type="scientific">Pedobacter cryoconitis</name>
    <dbReference type="NCBI Taxonomy" id="188932"/>
    <lineage>
        <taxon>Bacteria</taxon>
        <taxon>Pseudomonadati</taxon>
        <taxon>Bacteroidota</taxon>
        <taxon>Sphingobacteriia</taxon>
        <taxon>Sphingobacteriales</taxon>
        <taxon>Sphingobacteriaceae</taxon>
        <taxon>Pedobacter</taxon>
    </lineage>
</organism>
<evidence type="ECO:0000313" key="2">
    <source>
        <dbReference type="EMBL" id="MBB5635542.1"/>
    </source>
</evidence>
<evidence type="ECO:0000256" key="1">
    <source>
        <dbReference type="SAM" id="Phobius"/>
    </source>
</evidence>
<dbReference type="RefSeq" id="WP_183880374.1">
    <property type="nucleotide sequence ID" value="NZ_JACHCE010000002.1"/>
</dbReference>
<feature type="transmembrane region" description="Helical" evidence="1">
    <location>
        <begin position="84"/>
        <end position="101"/>
    </location>
</feature>
<reference evidence="2 3" key="1">
    <citation type="submission" date="2020-08" db="EMBL/GenBank/DDBJ databases">
        <title>Genomic Encyclopedia of Type Strains, Phase IV (KMG-V): Genome sequencing to study the core and pangenomes of soil and plant-associated prokaryotes.</title>
        <authorList>
            <person name="Whitman W."/>
        </authorList>
    </citation>
    <scope>NUCLEOTIDE SEQUENCE [LARGE SCALE GENOMIC DNA]</scope>
    <source>
        <strain evidence="2 3">S3M1</strain>
    </source>
</reference>
<feature type="transmembrane region" description="Helical" evidence="1">
    <location>
        <begin position="315"/>
        <end position="337"/>
    </location>
</feature>
<feature type="transmembrane region" description="Helical" evidence="1">
    <location>
        <begin position="223"/>
        <end position="245"/>
    </location>
</feature>
<comment type="caution">
    <text evidence="2">The sequence shown here is derived from an EMBL/GenBank/DDBJ whole genome shotgun (WGS) entry which is preliminary data.</text>
</comment>
<dbReference type="EMBL" id="JACHCE010000002">
    <property type="protein sequence ID" value="MBB5635542.1"/>
    <property type="molecule type" value="Genomic_DNA"/>
</dbReference>
<feature type="transmembrane region" description="Helical" evidence="1">
    <location>
        <begin position="54"/>
        <end position="72"/>
    </location>
</feature>
<feature type="transmembrane region" description="Helical" evidence="1">
    <location>
        <begin position="292"/>
        <end position="309"/>
    </location>
</feature>
<dbReference type="AlphaFoldDB" id="A0A7W9DXV5"/>
<feature type="transmembrane region" description="Helical" evidence="1">
    <location>
        <begin position="265"/>
        <end position="285"/>
    </location>
</feature>
<evidence type="ECO:0000313" key="3">
    <source>
        <dbReference type="Proteomes" id="UP000537204"/>
    </source>
</evidence>
<proteinExistence type="predicted"/>
<feature type="transmembrane region" description="Helical" evidence="1">
    <location>
        <begin position="143"/>
        <end position="161"/>
    </location>
</feature>